<organism evidence="1 2">
    <name type="scientific">Psophocarpus tetragonolobus</name>
    <name type="common">Winged bean</name>
    <name type="synonym">Dolichos tetragonolobus</name>
    <dbReference type="NCBI Taxonomy" id="3891"/>
    <lineage>
        <taxon>Eukaryota</taxon>
        <taxon>Viridiplantae</taxon>
        <taxon>Streptophyta</taxon>
        <taxon>Embryophyta</taxon>
        <taxon>Tracheophyta</taxon>
        <taxon>Spermatophyta</taxon>
        <taxon>Magnoliopsida</taxon>
        <taxon>eudicotyledons</taxon>
        <taxon>Gunneridae</taxon>
        <taxon>Pentapetalae</taxon>
        <taxon>rosids</taxon>
        <taxon>fabids</taxon>
        <taxon>Fabales</taxon>
        <taxon>Fabaceae</taxon>
        <taxon>Papilionoideae</taxon>
        <taxon>50 kb inversion clade</taxon>
        <taxon>NPAAA clade</taxon>
        <taxon>indigoferoid/millettioid clade</taxon>
        <taxon>Phaseoleae</taxon>
        <taxon>Psophocarpus</taxon>
    </lineage>
</organism>
<comment type="caution">
    <text evidence="1">The sequence shown here is derived from an EMBL/GenBank/DDBJ whole genome shotgun (WGS) entry which is preliminary data.</text>
</comment>
<protein>
    <submittedName>
        <fullName evidence="1">Uncharacterized protein</fullName>
    </submittedName>
</protein>
<evidence type="ECO:0000313" key="2">
    <source>
        <dbReference type="Proteomes" id="UP001386955"/>
    </source>
</evidence>
<reference evidence="1 2" key="1">
    <citation type="submission" date="2024-01" db="EMBL/GenBank/DDBJ databases">
        <title>The genomes of 5 underutilized Papilionoideae crops provide insights into root nodulation and disease resistanc.</title>
        <authorList>
            <person name="Jiang F."/>
        </authorList>
    </citation>
    <scope>NUCLEOTIDE SEQUENCE [LARGE SCALE GENOMIC DNA]</scope>
    <source>
        <strain evidence="1">DUOXIRENSHENG_FW03</strain>
        <tissue evidence="1">Leaves</tissue>
    </source>
</reference>
<evidence type="ECO:0000313" key="1">
    <source>
        <dbReference type="EMBL" id="KAK7412948.1"/>
    </source>
</evidence>
<accession>A0AAN9T5T9</accession>
<proteinExistence type="predicted"/>
<sequence>MVSCEALEEALAAKKVEHAKALVEKDELLEEAREEAYEKAMVDHEEFVMQVKNDVMVEHVDGRLAASKRIK</sequence>
<name>A0AAN9T5T9_PSOTE</name>
<keyword evidence="2" id="KW-1185">Reference proteome</keyword>
<gene>
    <name evidence="1" type="ORF">VNO78_04733</name>
</gene>
<dbReference type="Proteomes" id="UP001386955">
    <property type="component" value="Unassembled WGS sequence"/>
</dbReference>
<dbReference type="EMBL" id="JAYMYS010000001">
    <property type="protein sequence ID" value="KAK7412948.1"/>
    <property type="molecule type" value="Genomic_DNA"/>
</dbReference>
<dbReference type="AlphaFoldDB" id="A0AAN9T5T9"/>